<keyword evidence="4" id="KW-0564">Palmitate</keyword>
<dbReference type="Pfam" id="PF01547">
    <property type="entry name" value="SBP_bac_1"/>
    <property type="match status" value="1"/>
</dbReference>
<dbReference type="PANTHER" id="PTHR43649:SF33">
    <property type="entry name" value="POLYGALACTURONAN_RHAMNOGALACTURONAN-BINDING PROTEIN YTCQ"/>
    <property type="match status" value="1"/>
</dbReference>
<dbReference type="CDD" id="cd13585">
    <property type="entry name" value="PBP2_TMBP_like"/>
    <property type="match status" value="1"/>
</dbReference>
<reference evidence="8" key="1">
    <citation type="submission" date="2023-11" db="EMBL/GenBank/DDBJ databases">
        <authorList>
            <person name="Helweg L.P."/>
            <person name="Kiel A."/>
            <person name="Hitz F."/>
            <person name="Ruckert-Reed C."/>
            <person name="Busche T."/>
            <person name="Kaltschmidt B."/>
            <person name="Kaltschmidt C."/>
        </authorList>
    </citation>
    <scope>NUCLEOTIDE SEQUENCE [LARGE SCALE GENOMIC DNA]</scope>
    <source>
        <strain evidence="8">4.1</strain>
    </source>
</reference>
<keyword evidence="3" id="KW-0472">Membrane</keyword>
<evidence type="ECO:0000313" key="7">
    <source>
        <dbReference type="EMBL" id="WPF82874.1"/>
    </source>
</evidence>
<keyword evidence="5" id="KW-0449">Lipoprotein</keyword>
<keyword evidence="8" id="KW-1185">Reference proteome</keyword>
<evidence type="ECO:0000256" key="1">
    <source>
        <dbReference type="ARBA" id="ARBA00022475"/>
    </source>
</evidence>
<evidence type="ECO:0000256" key="6">
    <source>
        <dbReference type="SAM" id="SignalP"/>
    </source>
</evidence>
<dbReference type="EMBL" id="CP138359">
    <property type="protein sequence ID" value="WPF82874.1"/>
    <property type="molecule type" value="Genomic_DNA"/>
</dbReference>
<dbReference type="PROSITE" id="PS51257">
    <property type="entry name" value="PROKAR_LIPOPROTEIN"/>
    <property type="match status" value="1"/>
</dbReference>
<dbReference type="InterPro" id="IPR006059">
    <property type="entry name" value="SBP"/>
</dbReference>
<feature type="signal peptide" evidence="6">
    <location>
        <begin position="1"/>
        <end position="25"/>
    </location>
</feature>
<dbReference type="AlphaFoldDB" id="A0AAF0Z8Q4"/>
<dbReference type="SUPFAM" id="SSF53850">
    <property type="entry name" value="Periplasmic binding protein-like II"/>
    <property type="match status" value="1"/>
</dbReference>
<dbReference type="KEGG" id="sbil:SANBI_000506"/>
<dbReference type="RefSeq" id="WP_319158618.1">
    <property type="nucleotide sequence ID" value="NZ_CP138359.1"/>
</dbReference>
<keyword evidence="1" id="KW-1003">Cell membrane</keyword>
<dbReference type="PANTHER" id="PTHR43649">
    <property type="entry name" value="ARABINOSE-BINDING PROTEIN-RELATED"/>
    <property type="match status" value="1"/>
</dbReference>
<proteinExistence type="predicted"/>
<gene>
    <name evidence="7" type="ORF">SANBI_000506</name>
</gene>
<sequence length="449" mass="48249">MRFTSRTRFVAVGAVAALAALTACGAPGGGDKAEAGPAVDDVAAWGEATGTVQFWDTNSTPELKAKWAELIDRFEEANPDITVEYLGIPNSSYLEKVDNALASGEVPDVLLIGNDVAGFIARDAFEKIDGPFSESLEASTDPVQVATERENAPDGGLYKAPLSAISDVIWYRTDWVEAAGLEQPTSYDEFYELTEKMTAADEGRFGFAFRGGPGSMPPMFSMAYGMAGIGEFFTEDGQSTFDDPAVVAGLERYVSLFDSVSAPADLTNDYTKIVAAFGGGSAWSMHHNLGSYQDHLRNLGGENVMGVQSFPDADGVSTVTSPGISGLSILKDADNKAAGWKFVEFMATEGNSDWSEAIGQVPANLEAQKAPWVAESQPLEAVVALTENPDTQYLRLPTYLPEYGSILKTEMEPDFQGILQGTMTAQEFATKYADRFEASLADYEEFVQK</sequence>
<evidence type="ECO:0000256" key="2">
    <source>
        <dbReference type="ARBA" id="ARBA00022729"/>
    </source>
</evidence>
<organism evidence="7 8">
    <name type="scientific">Sanguibacter biliveldensis</name>
    <dbReference type="NCBI Taxonomy" id="3030830"/>
    <lineage>
        <taxon>Bacteria</taxon>
        <taxon>Bacillati</taxon>
        <taxon>Actinomycetota</taxon>
        <taxon>Actinomycetes</taxon>
        <taxon>Micrococcales</taxon>
        <taxon>Sanguibacteraceae</taxon>
        <taxon>Sanguibacter</taxon>
    </lineage>
</organism>
<name>A0AAF0Z8Q4_9MICO</name>
<protein>
    <submittedName>
        <fullName evidence="7">Sugar ABC transporter substrate-binding protein</fullName>
    </submittedName>
</protein>
<evidence type="ECO:0000313" key="8">
    <source>
        <dbReference type="Proteomes" id="UP001304340"/>
    </source>
</evidence>
<accession>A0AAF0Z8Q4</accession>
<evidence type="ECO:0000256" key="3">
    <source>
        <dbReference type="ARBA" id="ARBA00023136"/>
    </source>
</evidence>
<dbReference type="PROSITE" id="PS51318">
    <property type="entry name" value="TAT"/>
    <property type="match status" value="1"/>
</dbReference>
<dbReference type="InterPro" id="IPR050490">
    <property type="entry name" value="Bact_solute-bd_prot1"/>
</dbReference>
<evidence type="ECO:0000256" key="5">
    <source>
        <dbReference type="ARBA" id="ARBA00023288"/>
    </source>
</evidence>
<keyword evidence="2 6" id="KW-0732">Signal</keyword>
<feature type="chain" id="PRO_5042002184" evidence="6">
    <location>
        <begin position="26"/>
        <end position="449"/>
    </location>
</feature>
<dbReference type="Proteomes" id="UP001304340">
    <property type="component" value="Chromosome"/>
</dbReference>
<evidence type="ECO:0000256" key="4">
    <source>
        <dbReference type="ARBA" id="ARBA00023139"/>
    </source>
</evidence>
<dbReference type="InterPro" id="IPR006311">
    <property type="entry name" value="TAT_signal"/>
</dbReference>
<dbReference type="Gene3D" id="3.40.190.10">
    <property type="entry name" value="Periplasmic binding protein-like II"/>
    <property type="match status" value="1"/>
</dbReference>